<dbReference type="Proteomes" id="UP000006038">
    <property type="component" value="Chromosome 4"/>
</dbReference>
<evidence type="ECO:0000313" key="2">
    <source>
        <dbReference type="Proteomes" id="UP000006038"/>
    </source>
</evidence>
<reference evidence="1" key="2">
    <citation type="submission" date="2013-04" db="UniProtKB">
        <authorList>
            <consortium name="EnsemblPlants"/>
        </authorList>
    </citation>
    <scope>IDENTIFICATION</scope>
</reference>
<name>J3LYK9_ORYBR</name>
<keyword evidence="2" id="KW-1185">Reference proteome</keyword>
<dbReference type="EnsemblPlants" id="OB04G22340.1">
    <property type="protein sequence ID" value="OB04G22340.1"/>
    <property type="gene ID" value="OB04G22340"/>
</dbReference>
<organism evidence="1">
    <name type="scientific">Oryza brachyantha</name>
    <name type="common">malo sina</name>
    <dbReference type="NCBI Taxonomy" id="4533"/>
    <lineage>
        <taxon>Eukaryota</taxon>
        <taxon>Viridiplantae</taxon>
        <taxon>Streptophyta</taxon>
        <taxon>Embryophyta</taxon>
        <taxon>Tracheophyta</taxon>
        <taxon>Spermatophyta</taxon>
        <taxon>Magnoliopsida</taxon>
        <taxon>Liliopsida</taxon>
        <taxon>Poales</taxon>
        <taxon>Poaceae</taxon>
        <taxon>BOP clade</taxon>
        <taxon>Oryzoideae</taxon>
        <taxon>Oryzeae</taxon>
        <taxon>Oryzinae</taxon>
        <taxon>Oryza</taxon>
    </lineage>
</organism>
<proteinExistence type="predicted"/>
<dbReference type="AlphaFoldDB" id="J3LYK9"/>
<sequence>MICLPSIQAGRYVFEMSWDASRRKSSDEMRTDVRSTICIICTFPPFRQLWNWTIISRVYLQVLYMRYSEGCLVD</sequence>
<evidence type="ECO:0000313" key="1">
    <source>
        <dbReference type="EnsemblPlants" id="OB04G22340.1"/>
    </source>
</evidence>
<reference evidence="1" key="1">
    <citation type="journal article" date="2013" name="Nat. Commun.">
        <title>Whole-genome sequencing of Oryza brachyantha reveals mechanisms underlying Oryza genome evolution.</title>
        <authorList>
            <person name="Chen J."/>
            <person name="Huang Q."/>
            <person name="Gao D."/>
            <person name="Wang J."/>
            <person name="Lang Y."/>
            <person name="Liu T."/>
            <person name="Li B."/>
            <person name="Bai Z."/>
            <person name="Luis Goicoechea J."/>
            <person name="Liang C."/>
            <person name="Chen C."/>
            <person name="Zhang W."/>
            <person name="Sun S."/>
            <person name="Liao Y."/>
            <person name="Zhang X."/>
            <person name="Yang L."/>
            <person name="Song C."/>
            <person name="Wang M."/>
            <person name="Shi J."/>
            <person name="Liu G."/>
            <person name="Liu J."/>
            <person name="Zhou H."/>
            <person name="Zhou W."/>
            <person name="Yu Q."/>
            <person name="An N."/>
            <person name="Chen Y."/>
            <person name="Cai Q."/>
            <person name="Wang B."/>
            <person name="Liu B."/>
            <person name="Min J."/>
            <person name="Huang Y."/>
            <person name="Wu H."/>
            <person name="Li Z."/>
            <person name="Zhang Y."/>
            <person name="Yin Y."/>
            <person name="Song W."/>
            <person name="Jiang J."/>
            <person name="Jackson S.A."/>
            <person name="Wing R.A."/>
            <person name="Wang J."/>
            <person name="Chen M."/>
        </authorList>
    </citation>
    <scope>NUCLEOTIDE SEQUENCE [LARGE SCALE GENOMIC DNA]</scope>
    <source>
        <strain evidence="1">cv. IRGC 101232</strain>
    </source>
</reference>
<dbReference type="Gramene" id="OB04G22340.1">
    <property type="protein sequence ID" value="OB04G22340.1"/>
    <property type="gene ID" value="OB04G22340"/>
</dbReference>
<accession>J3LYK9</accession>
<dbReference type="HOGENOM" id="CLU_2691691_0_0_1"/>
<protein>
    <submittedName>
        <fullName evidence="1">Uncharacterized protein</fullName>
    </submittedName>
</protein>